<organism evidence="2">
    <name type="scientific">Tetraodon nigroviridis</name>
    <name type="common">Spotted green pufferfish</name>
    <name type="synonym">Chelonodon nigroviridis</name>
    <dbReference type="NCBI Taxonomy" id="99883"/>
    <lineage>
        <taxon>Eukaryota</taxon>
        <taxon>Metazoa</taxon>
        <taxon>Chordata</taxon>
        <taxon>Craniata</taxon>
        <taxon>Vertebrata</taxon>
        <taxon>Euteleostomi</taxon>
        <taxon>Actinopterygii</taxon>
        <taxon>Neopterygii</taxon>
        <taxon>Teleostei</taxon>
        <taxon>Neoteleostei</taxon>
        <taxon>Acanthomorphata</taxon>
        <taxon>Eupercaria</taxon>
        <taxon>Tetraodontiformes</taxon>
        <taxon>Tetradontoidea</taxon>
        <taxon>Tetraodontidae</taxon>
        <taxon>Tetraodon</taxon>
    </lineage>
</organism>
<reference evidence="2" key="2">
    <citation type="submission" date="2004-02" db="EMBL/GenBank/DDBJ databases">
        <authorList>
            <consortium name="Genoscope"/>
            <consortium name="Whitehead Institute Centre for Genome Research"/>
        </authorList>
    </citation>
    <scope>NUCLEOTIDE SEQUENCE</scope>
</reference>
<feature type="compositionally biased region" description="Basic and acidic residues" evidence="1">
    <location>
        <begin position="91"/>
        <end position="115"/>
    </location>
</feature>
<feature type="compositionally biased region" description="Basic and acidic residues" evidence="1">
    <location>
        <begin position="1"/>
        <end position="14"/>
    </location>
</feature>
<gene>
    <name evidence="2" type="ORF">GSTENG00032962001</name>
</gene>
<evidence type="ECO:0000256" key="1">
    <source>
        <dbReference type="SAM" id="MobiDB-lite"/>
    </source>
</evidence>
<comment type="caution">
    <text evidence="2">The sequence shown here is derived from an EMBL/GenBank/DDBJ whole genome shotgun (WGS) entry which is preliminary data.</text>
</comment>
<dbReference type="KEGG" id="tng:GSTEN00032962G001"/>
<proteinExistence type="predicted"/>
<evidence type="ECO:0000313" key="2">
    <source>
        <dbReference type="EMBL" id="CAG11114.1"/>
    </source>
</evidence>
<dbReference type="EMBL" id="CAAE01015029">
    <property type="protein sequence ID" value="CAG11114.1"/>
    <property type="molecule type" value="Genomic_DNA"/>
</dbReference>
<protein>
    <submittedName>
        <fullName evidence="2">(spotted green pufferfish) hypothetical protein</fullName>
    </submittedName>
</protein>
<name>Q4RKG8_TETNG</name>
<sequence>MGEKRRLGGDERVRVINPIEFPPVSGSQHAGGGAGTSTGHLSRAELAPPSAENFQNVFSALPPAMNGGAGVPGADSSGSGGDRQRVSNSSKIDEGQRNREERRAGGGGHGAEHMWSPKEAVAAQGLDGGWVEAKEVWLAGYGPLRVKPSTASLYPRWEQPGESMGLGRLWSTPLIRLQIAS</sequence>
<reference evidence="2" key="1">
    <citation type="journal article" date="2004" name="Nature">
        <title>Genome duplication in the teleost fish Tetraodon nigroviridis reveals the early vertebrate proto-karyotype.</title>
        <authorList>
            <person name="Jaillon O."/>
            <person name="Aury J.-M."/>
            <person name="Brunet F."/>
            <person name="Petit J.-L."/>
            <person name="Stange-Thomann N."/>
            <person name="Mauceli E."/>
            <person name="Bouneau L."/>
            <person name="Fischer C."/>
            <person name="Ozouf-Costaz C."/>
            <person name="Bernot A."/>
            <person name="Nicaud S."/>
            <person name="Jaffe D."/>
            <person name="Fisher S."/>
            <person name="Lutfalla G."/>
            <person name="Dossat C."/>
            <person name="Segurens B."/>
            <person name="Dasilva C."/>
            <person name="Salanoubat M."/>
            <person name="Levy M."/>
            <person name="Boudet N."/>
            <person name="Castellano S."/>
            <person name="Anthouard V."/>
            <person name="Jubin C."/>
            <person name="Castelli V."/>
            <person name="Katinka M."/>
            <person name="Vacherie B."/>
            <person name="Biemont C."/>
            <person name="Skalli Z."/>
            <person name="Cattolico L."/>
            <person name="Poulain J."/>
            <person name="De Berardinis V."/>
            <person name="Cruaud C."/>
            <person name="Duprat S."/>
            <person name="Brottier P."/>
            <person name="Coutanceau J.-P."/>
            <person name="Gouzy J."/>
            <person name="Parra G."/>
            <person name="Lardier G."/>
            <person name="Chapple C."/>
            <person name="McKernan K.J."/>
            <person name="McEwan P."/>
            <person name="Bosak S."/>
            <person name="Kellis M."/>
            <person name="Volff J.-N."/>
            <person name="Guigo R."/>
            <person name="Zody M.C."/>
            <person name="Mesirov J."/>
            <person name="Lindblad-Toh K."/>
            <person name="Birren B."/>
            <person name="Nusbaum C."/>
            <person name="Kahn D."/>
            <person name="Robinson-Rechavi M."/>
            <person name="Laudet V."/>
            <person name="Schachter V."/>
            <person name="Quetier F."/>
            <person name="Saurin W."/>
            <person name="Scarpelli C."/>
            <person name="Wincker P."/>
            <person name="Lander E.S."/>
            <person name="Weissenbach J."/>
            <person name="Roest Crollius H."/>
        </authorList>
    </citation>
    <scope>NUCLEOTIDE SEQUENCE [LARGE SCALE GENOMIC DNA]</scope>
</reference>
<accession>Q4RKG8</accession>
<dbReference type="AlphaFoldDB" id="Q4RKG8"/>
<feature type="region of interest" description="Disordered" evidence="1">
    <location>
        <begin position="1"/>
        <end position="115"/>
    </location>
</feature>